<feature type="chain" id="PRO_5037931532" description="Methyl-accepting transducer domain-containing protein" evidence="2">
    <location>
        <begin position="32"/>
        <end position="1499"/>
    </location>
</feature>
<dbReference type="Pfam" id="PF03752">
    <property type="entry name" value="ALF"/>
    <property type="match status" value="7"/>
</dbReference>
<dbReference type="InterPro" id="IPR036844">
    <property type="entry name" value="Hint_dom_sf"/>
</dbReference>
<dbReference type="Proteomes" id="UP000617734">
    <property type="component" value="Unassembled WGS sequence"/>
</dbReference>
<accession>A0A919L204</accession>
<dbReference type="NCBIfam" id="TIGR01443">
    <property type="entry name" value="intein_Cterm"/>
    <property type="match status" value="1"/>
</dbReference>
<dbReference type="InterPro" id="IPR004089">
    <property type="entry name" value="MCPsignal_dom"/>
</dbReference>
<sequence>MTSRGIRSRGAAAGVVALALMTGLLTIPAAAADTAPATGPVADRVKAVAAWQAGGPIVRRAAETALAGSDADVTAFVTAGQAAAAEQDLRARIEELIATSGPGVREAGTAALAGPASGLQAFLDKGVKNPFEHDQRVLLSQIMAAGGPGVQDSANKAMAGTLVDVSQFLNVGQYTAREHDDRVKLSQLMAASGPQVQQAANVAMGGTGEDVRDFLRYGYQTAAAHDQETLTIAQLVDLAKNASSQAGEQAKVAKDAVAKAVEATALAKQAAERAASETRAAQADASKASNAAGRAADAAGRAAKAAQTASTAARAANEAARQAANAAANAAAAATKAGDAASRALSAASAAGYDATKAAQARDAAVEARKAAADAKTAGETSAWAEQAASQAKSAAQDADSAATNAKAAAQASADAANQSGVSGEAADQARQAAARATGAAAEASRAAKATIKIADDAAAAARESRQAAISAAAHAEAAAAAAEEAAAHAGDAAAAAGIAQAAATAAATAATDAAKAATEAHNIAAIARASDQERLDAQTAAEMAVAQQAYRDEELKNRKAAWEAGKTTQLAADTERLISEATAAGVDPNTAVTKGRQAAARLLDAGGPWTKAAAQSALEGSEGAVLAFLSSDLARAREQDDRSSVMGIAQGSTKLEHKLAAETALVGTAAQVRDFLATGAYPGQESDDRVLLSQIMSAGGPGVQDAANTAMGGSHADVRQFLNAGQYTAREHDNRVLVSQAMASGGPEVQAAAQAAMAGPASGLVPFLQVGLPQARERDAFTAAHVATISSYLASIDGSAALASKYAAEAGESYATARGLADEAAGYAHQATASAAQAADWATKAAASADQAQASADQAAGYAKQARTAAAAAQESARSASLSANAAAGYAQQAQKYASEAKAASGRAEQSAIEAGRSRDEAFAAARQAAQLIMAKQQADTAEGKLQNDTAVIDENGRVTYVEGVPQSDVKPKIIREDHSKCVEYDPIIIAFLPGNWREEGKKLVCDLPVTVKVTGTIDYYLKTCPEPNLSIAACQGKYRDWDAVLIRSEPIDTQYDTTVKIEYKSTDQLIFEAVTGDFVKCWKNPGLNGPCAWAASNFIPYGTLAKGAKGIAAFRFALEAGVELEQAKLALQAALDGYSDAVKLKLLATADKITAFRNTLKDGIGTDTALAALSADRNIERALVEQLKFEDELAEGVRTACPTNSFPAGTSVIMADGTDRAIETLRAGDQVLATDPATGFTGAQPVTSTFGHSTTRLIDIDTEHEGRITSTVGHRFYVEGAGLREVSDLHVGDVLAGRDGSHNPVTGLHEQTGATQAVYDLTVSGTHTFYVRGPQNTGSGILVHNCFDLWGDELGRNQDARAHTIKKHVAQGAYGPNGETAGVTPEEAAGFTTATDPNGVFSDLSIAEEALRSALAKSQDALRTWGQPGASDFKEIIVDVDVIRDGQRLTSLGKVYPPGGSLNAADSGTKVKVRLLRAPQHNGKKWIVGSIFPLAGG</sequence>
<dbReference type="SUPFAM" id="SSF51294">
    <property type="entry name" value="Hedgehog/intein (Hint) domain"/>
    <property type="match status" value="1"/>
</dbReference>
<keyword evidence="1" id="KW-0807">Transducer</keyword>
<keyword evidence="5" id="KW-1185">Reference proteome</keyword>
<comment type="caution">
    <text evidence="4">The sequence shown here is derived from an EMBL/GenBank/DDBJ whole genome shotgun (WGS) entry which is preliminary data.</text>
</comment>
<feature type="domain" description="Methyl-accepting transducer" evidence="3">
    <location>
        <begin position="270"/>
        <end position="522"/>
    </location>
</feature>
<dbReference type="Gene3D" id="2.170.16.10">
    <property type="entry name" value="Hedgehog/Intein (Hint) domain"/>
    <property type="match status" value="1"/>
</dbReference>
<dbReference type="InterPro" id="IPR005506">
    <property type="entry name" value="DUF312_ALF"/>
</dbReference>
<proteinExistence type="predicted"/>
<name>A0A919L204_9ACTN</name>
<dbReference type="GO" id="GO:0007165">
    <property type="term" value="P:signal transduction"/>
    <property type="evidence" value="ECO:0007669"/>
    <property type="project" value="UniProtKB-KW"/>
</dbReference>
<dbReference type="EMBL" id="BNBO01000047">
    <property type="protein sequence ID" value="GHH80454.1"/>
    <property type="molecule type" value="Genomic_DNA"/>
</dbReference>
<dbReference type="PROSITE" id="PS50818">
    <property type="entry name" value="INTEIN_C_TER"/>
    <property type="match status" value="1"/>
</dbReference>
<dbReference type="PANTHER" id="PTHR23242">
    <property type="entry name" value="TRANSCRIPTION FACTOR HOXA13"/>
    <property type="match status" value="1"/>
</dbReference>
<dbReference type="InterPro" id="IPR030934">
    <property type="entry name" value="Intein_C"/>
</dbReference>
<gene>
    <name evidence="4" type="ORF">GCM10018781_60820</name>
</gene>
<protein>
    <recommendedName>
        <fullName evidence="3">Methyl-accepting transducer domain-containing protein</fullName>
    </recommendedName>
</protein>
<dbReference type="PROSITE" id="PS50111">
    <property type="entry name" value="CHEMOTAXIS_TRANSDUC_2"/>
    <property type="match status" value="1"/>
</dbReference>
<dbReference type="PANTHER" id="PTHR23242:SF9">
    <property type="entry name" value="TRANSCRIPTION FACTOR HOXA13"/>
    <property type="match status" value="1"/>
</dbReference>
<evidence type="ECO:0000313" key="5">
    <source>
        <dbReference type="Proteomes" id="UP000617734"/>
    </source>
</evidence>
<dbReference type="Pfam" id="PF07591">
    <property type="entry name" value="PT-HINT"/>
    <property type="match status" value="1"/>
</dbReference>
<dbReference type="InterPro" id="IPR003587">
    <property type="entry name" value="Hint_dom_N"/>
</dbReference>
<reference evidence="4" key="2">
    <citation type="submission" date="2020-09" db="EMBL/GenBank/DDBJ databases">
        <authorList>
            <person name="Sun Q."/>
            <person name="Ohkuma M."/>
        </authorList>
    </citation>
    <scope>NUCLEOTIDE SEQUENCE</scope>
    <source>
        <strain evidence="4">JCM 4646</strain>
    </source>
</reference>
<dbReference type="GO" id="GO:0016020">
    <property type="term" value="C:membrane"/>
    <property type="evidence" value="ECO:0007669"/>
    <property type="project" value="InterPro"/>
</dbReference>
<organism evidence="4 5">
    <name type="scientific">Kitasatospora indigofera</name>
    <dbReference type="NCBI Taxonomy" id="67307"/>
    <lineage>
        <taxon>Bacteria</taxon>
        <taxon>Bacillati</taxon>
        <taxon>Actinomycetota</taxon>
        <taxon>Actinomycetes</taxon>
        <taxon>Kitasatosporales</taxon>
        <taxon>Streptomycetaceae</taxon>
        <taxon>Kitasatospora</taxon>
    </lineage>
</organism>
<evidence type="ECO:0000259" key="3">
    <source>
        <dbReference type="PROSITE" id="PS50111"/>
    </source>
</evidence>
<dbReference type="CDD" id="cd00081">
    <property type="entry name" value="Hint"/>
    <property type="match status" value="1"/>
</dbReference>
<dbReference type="SMART" id="SM00306">
    <property type="entry name" value="HintN"/>
    <property type="match status" value="1"/>
</dbReference>
<evidence type="ECO:0000256" key="1">
    <source>
        <dbReference type="PROSITE-ProRule" id="PRU00284"/>
    </source>
</evidence>
<evidence type="ECO:0000256" key="2">
    <source>
        <dbReference type="SAM" id="SignalP"/>
    </source>
</evidence>
<keyword evidence="2" id="KW-0732">Signal</keyword>
<feature type="signal peptide" evidence="2">
    <location>
        <begin position="1"/>
        <end position="31"/>
    </location>
</feature>
<reference evidence="4" key="1">
    <citation type="journal article" date="2014" name="Int. J. Syst. Evol. Microbiol.">
        <title>Complete genome sequence of Corynebacterium casei LMG S-19264T (=DSM 44701T), isolated from a smear-ripened cheese.</title>
        <authorList>
            <consortium name="US DOE Joint Genome Institute (JGI-PGF)"/>
            <person name="Walter F."/>
            <person name="Albersmeier A."/>
            <person name="Kalinowski J."/>
            <person name="Ruckert C."/>
        </authorList>
    </citation>
    <scope>NUCLEOTIDE SEQUENCE</scope>
    <source>
        <strain evidence="4">JCM 4646</strain>
    </source>
</reference>
<evidence type="ECO:0000313" key="4">
    <source>
        <dbReference type="EMBL" id="GHH80454.1"/>
    </source>
</evidence>